<keyword evidence="10" id="KW-1185">Reference proteome</keyword>
<protein>
    <recommendedName>
        <fullName evidence="11">U3 small nucleolar RNA-associated protein 6 homolog</fullName>
    </recommendedName>
</protein>
<accession>A0A482XH56</accession>
<sequence>MAESVVMRTEDTVDELELMEKLELFTKCEIKKIIKKREEFEYKLSRHNRNKEDILQYIDYEITMLKLVRARKLQKELPAKKSNIEYTIANRVKRLFNDATIRYSNDVKIWISYIKFCKQIGFYSSGSQVFQNMLNLHGDKPSLFKFAANWELEECKNIDKARAYLQSGLHIHKDSEMLYLELFRVELIYINMKVNEEQDKPAFDSSDPIYKLIDVIYDAAMRKIHNVQFLVDLLERAKPYEFTANLQSRIIADMQAKFPDEELTWDTVAKMALNTNPKKKCTAKERISNCVAVYKKAVEQVNTEKMWCMYLDTLVELQNDNVRYPFPNYKRKLDCSAFSAANEAISLPEKYYLLWIEQLKNDMLERSKKQQVMPESMQVDDGKKASGSGGVSSMDDSSPEKSADSNAQDGSDDGKKGGGSGGLSALHKQPKEMLRQVLQEATDKIPNSIALWEMRLRMHLVWEELSKADAIFNEANRCLQGTALPIWKLMLLYWQAKDSTKVDDLLKVGTSMTQHPNICNPLKVLWLERVALTQGLKSARELYFELAKMTPFYLELHTKMTMLENLQPKLDVKYARISHICACIQFGSDNTDVWLNYLKFEKRYGKHSHMADIYHQACNKLQPSLVEEFKNEYDLELKA</sequence>
<feature type="domain" description="U3 small nucleolar RNA-associated protein 6 N-terminal" evidence="7">
    <location>
        <begin position="10"/>
        <end position="91"/>
    </location>
</feature>
<dbReference type="SMR" id="A0A482XH56"/>
<evidence type="ECO:0000259" key="8">
    <source>
        <dbReference type="Pfam" id="PF24892"/>
    </source>
</evidence>
<keyword evidence="3" id="KW-0698">rRNA processing</keyword>
<evidence type="ECO:0000313" key="10">
    <source>
        <dbReference type="Proteomes" id="UP000291343"/>
    </source>
</evidence>
<dbReference type="Pfam" id="PF08640">
    <property type="entry name" value="U3_assoc_6"/>
    <property type="match status" value="1"/>
</dbReference>
<dbReference type="Proteomes" id="UP000291343">
    <property type="component" value="Unassembled WGS sequence"/>
</dbReference>
<dbReference type="InParanoid" id="A0A482XH56"/>
<evidence type="ECO:0000256" key="4">
    <source>
        <dbReference type="ARBA" id="ARBA00022737"/>
    </source>
</evidence>
<evidence type="ECO:0000256" key="5">
    <source>
        <dbReference type="ARBA" id="ARBA00023242"/>
    </source>
</evidence>
<dbReference type="InterPro" id="IPR055347">
    <property type="entry name" value="UTP6_N"/>
</dbReference>
<dbReference type="EMBL" id="QKKF02009929">
    <property type="protein sequence ID" value="RZF45102.1"/>
    <property type="molecule type" value="Genomic_DNA"/>
</dbReference>
<evidence type="ECO:0008006" key="11">
    <source>
        <dbReference type="Google" id="ProtNLM"/>
    </source>
</evidence>
<keyword evidence="5" id="KW-0539">Nucleus</keyword>
<keyword evidence="4" id="KW-0677">Repeat</keyword>
<comment type="subcellular location">
    <subcellularLocation>
        <location evidence="1">Nucleus</location>
        <location evidence="1">Nucleolus</location>
    </subcellularLocation>
</comment>
<dbReference type="Pfam" id="PF24892">
    <property type="entry name" value="UTP6_C"/>
    <property type="match status" value="1"/>
</dbReference>
<dbReference type="GO" id="GO:0032040">
    <property type="term" value="C:small-subunit processome"/>
    <property type="evidence" value="ECO:0007669"/>
    <property type="project" value="TreeGrafter"/>
</dbReference>
<dbReference type="Gene3D" id="1.25.40.10">
    <property type="entry name" value="Tetratricopeptide repeat domain"/>
    <property type="match status" value="2"/>
</dbReference>
<dbReference type="SUPFAM" id="SSF48452">
    <property type="entry name" value="TPR-like"/>
    <property type="match status" value="2"/>
</dbReference>
<dbReference type="GO" id="GO:0034388">
    <property type="term" value="C:Pwp2p-containing subcomplex of 90S preribosome"/>
    <property type="evidence" value="ECO:0007669"/>
    <property type="project" value="TreeGrafter"/>
</dbReference>
<feature type="region of interest" description="Disordered" evidence="6">
    <location>
        <begin position="368"/>
        <end position="426"/>
    </location>
</feature>
<evidence type="ECO:0000256" key="1">
    <source>
        <dbReference type="ARBA" id="ARBA00004604"/>
    </source>
</evidence>
<dbReference type="GO" id="GO:0000462">
    <property type="term" value="P:maturation of SSU-rRNA from tricistronic rRNA transcript (SSU-rRNA, 5.8S rRNA, LSU-rRNA)"/>
    <property type="evidence" value="ECO:0007669"/>
    <property type="project" value="InterPro"/>
</dbReference>
<dbReference type="InterPro" id="IPR003107">
    <property type="entry name" value="HAT"/>
</dbReference>
<gene>
    <name evidence="9" type="ORF">LSTR_LSTR013982</name>
</gene>
<name>A0A482XH56_LAOST</name>
<organism evidence="9 10">
    <name type="scientific">Laodelphax striatellus</name>
    <name type="common">Small brown planthopper</name>
    <name type="synonym">Delphax striatella</name>
    <dbReference type="NCBI Taxonomy" id="195883"/>
    <lineage>
        <taxon>Eukaryota</taxon>
        <taxon>Metazoa</taxon>
        <taxon>Ecdysozoa</taxon>
        <taxon>Arthropoda</taxon>
        <taxon>Hexapoda</taxon>
        <taxon>Insecta</taxon>
        <taxon>Pterygota</taxon>
        <taxon>Neoptera</taxon>
        <taxon>Paraneoptera</taxon>
        <taxon>Hemiptera</taxon>
        <taxon>Auchenorrhyncha</taxon>
        <taxon>Fulgoroidea</taxon>
        <taxon>Delphacidae</taxon>
        <taxon>Criomorphinae</taxon>
        <taxon>Laodelphax</taxon>
    </lineage>
</organism>
<dbReference type="AlphaFoldDB" id="A0A482XH56"/>
<dbReference type="FunCoup" id="A0A482XH56">
    <property type="interactions" value="1366"/>
</dbReference>
<comment type="caution">
    <text evidence="9">The sequence shown here is derived from an EMBL/GenBank/DDBJ whole genome shotgun (WGS) entry which is preliminary data.</text>
</comment>
<evidence type="ECO:0000256" key="2">
    <source>
        <dbReference type="ARBA" id="ARBA00010734"/>
    </source>
</evidence>
<dbReference type="PANTHER" id="PTHR23271">
    <property type="entry name" value="HEPATOCELLULAR CARCINOMA-ASSOCIATED ANTIGEN 66"/>
    <property type="match status" value="1"/>
</dbReference>
<evidence type="ECO:0000256" key="3">
    <source>
        <dbReference type="ARBA" id="ARBA00022552"/>
    </source>
</evidence>
<dbReference type="InterPro" id="IPR056907">
    <property type="entry name" value="UTP6_C"/>
</dbReference>
<dbReference type="SMART" id="SM00386">
    <property type="entry name" value="HAT"/>
    <property type="match status" value="7"/>
</dbReference>
<comment type="similarity">
    <text evidence="2">Belongs to the UTP6 family.</text>
</comment>
<evidence type="ECO:0000313" key="9">
    <source>
        <dbReference type="EMBL" id="RZF45102.1"/>
    </source>
</evidence>
<dbReference type="InterPro" id="IPR013949">
    <property type="entry name" value="Utp6"/>
</dbReference>
<dbReference type="STRING" id="195883.A0A482XH56"/>
<dbReference type="PANTHER" id="PTHR23271:SF1">
    <property type="entry name" value="U3 SMALL NUCLEOLAR RNA-ASSOCIATED PROTEIN 6 HOMOLOG"/>
    <property type="match status" value="1"/>
</dbReference>
<evidence type="ECO:0000256" key="6">
    <source>
        <dbReference type="SAM" id="MobiDB-lite"/>
    </source>
</evidence>
<dbReference type="InterPro" id="IPR011990">
    <property type="entry name" value="TPR-like_helical_dom_sf"/>
</dbReference>
<dbReference type="GO" id="GO:0030515">
    <property type="term" value="F:snoRNA binding"/>
    <property type="evidence" value="ECO:0007669"/>
    <property type="project" value="InterPro"/>
</dbReference>
<proteinExistence type="inferred from homology"/>
<dbReference type="OrthoDB" id="28112at2759"/>
<evidence type="ECO:0000259" key="7">
    <source>
        <dbReference type="Pfam" id="PF08640"/>
    </source>
</evidence>
<feature type="domain" description="U3 small nucleolar RNA-associated protein 6 homolog C-terminal" evidence="8">
    <location>
        <begin position="435"/>
        <end position="614"/>
    </location>
</feature>
<reference evidence="9 10" key="1">
    <citation type="journal article" date="2017" name="Gigascience">
        <title>Genome sequence of the small brown planthopper, Laodelphax striatellus.</title>
        <authorList>
            <person name="Zhu J."/>
            <person name="Jiang F."/>
            <person name="Wang X."/>
            <person name="Yang P."/>
            <person name="Bao Y."/>
            <person name="Zhao W."/>
            <person name="Wang W."/>
            <person name="Lu H."/>
            <person name="Wang Q."/>
            <person name="Cui N."/>
            <person name="Li J."/>
            <person name="Chen X."/>
            <person name="Luo L."/>
            <person name="Yu J."/>
            <person name="Kang L."/>
            <person name="Cui F."/>
        </authorList>
    </citation>
    <scope>NUCLEOTIDE SEQUENCE [LARGE SCALE GENOMIC DNA]</scope>
    <source>
        <strain evidence="9">Lst14</strain>
    </source>
</reference>